<gene>
    <name evidence="2" type="ORF">DI551_07315</name>
</gene>
<dbReference type="EMBL" id="QFQB01000048">
    <property type="protein sequence ID" value="PZQ45468.1"/>
    <property type="molecule type" value="Genomic_DNA"/>
</dbReference>
<feature type="transmembrane region" description="Helical" evidence="1">
    <location>
        <begin position="75"/>
        <end position="99"/>
    </location>
</feature>
<evidence type="ECO:0000313" key="2">
    <source>
        <dbReference type="EMBL" id="PZQ45468.1"/>
    </source>
</evidence>
<dbReference type="AlphaFoldDB" id="A0A2W5MYL2"/>
<evidence type="ECO:0000256" key="1">
    <source>
        <dbReference type="SAM" id="Phobius"/>
    </source>
</evidence>
<feature type="transmembrane region" description="Helical" evidence="1">
    <location>
        <begin position="51"/>
        <end position="68"/>
    </location>
</feature>
<keyword evidence="1" id="KW-0812">Transmembrane</keyword>
<sequence>MAYYKVGDRILSSEEWDDEVFFKWQIVLFIIGAVVVGGGVTSTVPDEWPKYIRFALVVVSALLGGYSLTKFAKQIAELIALLILIAIVGGIGLVIWNVMD</sequence>
<comment type="caution">
    <text evidence="2">The sequence shown here is derived from an EMBL/GenBank/DDBJ whole genome shotgun (WGS) entry which is preliminary data.</text>
</comment>
<organism evidence="2 3">
    <name type="scientific">Micavibrio aeruginosavorus</name>
    <dbReference type="NCBI Taxonomy" id="349221"/>
    <lineage>
        <taxon>Bacteria</taxon>
        <taxon>Pseudomonadati</taxon>
        <taxon>Bdellovibrionota</taxon>
        <taxon>Bdellovibrionia</taxon>
        <taxon>Bdellovibrionales</taxon>
        <taxon>Pseudobdellovibrionaceae</taxon>
        <taxon>Micavibrio</taxon>
    </lineage>
</organism>
<dbReference type="Proteomes" id="UP000249417">
    <property type="component" value="Unassembled WGS sequence"/>
</dbReference>
<protein>
    <submittedName>
        <fullName evidence="2">Uncharacterized protein</fullName>
    </submittedName>
</protein>
<reference evidence="2 3" key="1">
    <citation type="submission" date="2017-08" db="EMBL/GenBank/DDBJ databases">
        <title>Infants hospitalized years apart are colonized by the same room-sourced microbial strains.</title>
        <authorList>
            <person name="Brooks B."/>
            <person name="Olm M.R."/>
            <person name="Firek B.A."/>
            <person name="Baker R."/>
            <person name="Thomas B.C."/>
            <person name="Morowitz M.J."/>
            <person name="Banfield J.F."/>
        </authorList>
    </citation>
    <scope>NUCLEOTIDE SEQUENCE [LARGE SCALE GENOMIC DNA]</scope>
    <source>
        <strain evidence="2">S2_005_002_R2_29</strain>
    </source>
</reference>
<keyword evidence="1" id="KW-1133">Transmembrane helix</keyword>
<proteinExistence type="predicted"/>
<name>A0A2W5MYL2_9BACT</name>
<feature type="transmembrane region" description="Helical" evidence="1">
    <location>
        <begin position="21"/>
        <end position="39"/>
    </location>
</feature>
<accession>A0A2W5MYL2</accession>
<evidence type="ECO:0000313" key="3">
    <source>
        <dbReference type="Proteomes" id="UP000249417"/>
    </source>
</evidence>
<keyword evidence="1" id="KW-0472">Membrane</keyword>